<keyword evidence="2" id="KW-0547">Nucleotide-binding</keyword>
<proteinExistence type="predicted"/>
<dbReference type="EMBL" id="LFJC01000003">
    <property type="protein sequence ID" value="PIT03936.1"/>
    <property type="molecule type" value="Genomic_DNA"/>
</dbReference>
<dbReference type="AlphaFoldDB" id="A0A2M6UH34"/>
<comment type="caution">
    <text evidence="2">The sequence shown here is derived from an EMBL/GenBank/DDBJ whole genome shotgun (WGS) entry which is preliminary data.</text>
</comment>
<feature type="domain" description="ATPase AAA-type core" evidence="1">
    <location>
        <begin position="26"/>
        <end position="327"/>
    </location>
</feature>
<dbReference type="Pfam" id="PF13304">
    <property type="entry name" value="AAA_21"/>
    <property type="match status" value="1"/>
</dbReference>
<reference evidence="2 3" key="1">
    <citation type="submission" date="2015-06" db="EMBL/GenBank/DDBJ databases">
        <title>Comparative genome analysis of nirS-carrying Bradyrhizobium sp. strains.</title>
        <authorList>
            <person name="Ishii S."/>
            <person name="Jang J."/>
            <person name="Nishizawa T."/>
            <person name="Senoo K."/>
        </authorList>
    </citation>
    <scope>NUCLEOTIDE SEQUENCE [LARGE SCALE GENOMIC DNA]</scope>
    <source>
        <strain evidence="2 3">TSA1</strain>
    </source>
</reference>
<keyword evidence="2" id="KW-0378">Hydrolase</keyword>
<evidence type="ECO:0000313" key="2">
    <source>
        <dbReference type="EMBL" id="PIT03936.1"/>
    </source>
</evidence>
<keyword evidence="2" id="KW-0347">Helicase</keyword>
<dbReference type="Proteomes" id="UP000228930">
    <property type="component" value="Unassembled WGS sequence"/>
</dbReference>
<sequence>MRIVHVEVVNFRGIKQLSWHPAPGTNCLVGPGDSGKTTVLDAIELAFAPRNSVTFDDTDFYAVDPKANPIAITVTIGDLPTEFLKEDRYGHYLRGWDDTAKRLEDEPDEARGLEDVLSIRLTGDHTLEAEWTLFNQRVAQGDQSSRALAFQDRQDIAPSRLGPYADRHLAWGRQSVLNRITKGPAASRGLMAEAGRVARQEFSRDSKTLFAETIEEVKQAARLLGVPVGDALHAMLDVQAMGLSGGGISLHDGNLPLRRLGVGSSRLFTAALQDYARARASVALIDEVEHGLEPHRISRLLRQLKEERAGGTTKAQVFMTTHSPVVLQELSIAELNVVRRDPRTGITIVVPANTPYPGLDAQSQPRANPQAYLAPAILVCEGKTEVGLVRGLDDYWVGKGHLPFSTAGIVPVSGGGVDKAPVIAGYFHALGYRVGLLLDNDCEPKDAKILNELTSAGVTIFRWAPGHATEDHLFRDLPTDAVATLIKAAAAIQDSDQSFLDRLSSKYSKKRFKSVAEVQKAADDSELRIAMGELTKSKGKPGERGWFKDISHAEWIGRKHVGPHLDELKGKFPETIAEIRAWVDREQ</sequence>
<gene>
    <name evidence="2" type="ORF">TSA1_26565</name>
</gene>
<dbReference type="GO" id="GO:0004386">
    <property type="term" value="F:helicase activity"/>
    <property type="evidence" value="ECO:0007669"/>
    <property type="project" value="UniProtKB-KW"/>
</dbReference>
<dbReference type="InterPro" id="IPR027417">
    <property type="entry name" value="P-loop_NTPase"/>
</dbReference>
<protein>
    <submittedName>
        <fullName evidence="2">DNA helicase</fullName>
    </submittedName>
</protein>
<dbReference type="PANTHER" id="PTHR43581:SF4">
    <property type="entry name" value="ATP_GTP PHOSPHATASE"/>
    <property type="match status" value="1"/>
</dbReference>
<dbReference type="Gene3D" id="3.40.50.300">
    <property type="entry name" value="P-loop containing nucleotide triphosphate hydrolases"/>
    <property type="match status" value="2"/>
</dbReference>
<dbReference type="RefSeq" id="WP_100179069.1">
    <property type="nucleotide sequence ID" value="NZ_LFJC01000003.1"/>
</dbReference>
<evidence type="ECO:0000259" key="1">
    <source>
        <dbReference type="Pfam" id="PF13304"/>
    </source>
</evidence>
<dbReference type="InterPro" id="IPR003959">
    <property type="entry name" value="ATPase_AAA_core"/>
</dbReference>
<name>A0A2M6UH34_9BRAD</name>
<dbReference type="GO" id="GO:0005524">
    <property type="term" value="F:ATP binding"/>
    <property type="evidence" value="ECO:0007669"/>
    <property type="project" value="InterPro"/>
</dbReference>
<organism evidence="2 3">
    <name type="scientific">Bradyrhizobium nitroreducens</name>
    <dbReference type="NCBI Taxonomy" id="709803"/>
    <lineage>
        <taxon>Bacteria</taxon>
        <taxon>Pseudomonadati</taxon>
        <taxon>Pseudomonadota</taxon>
        <taxon>Alphaproteobacteria</taxon>
        <taxon>Hyphomicrobiales</taxon>
        <taxon>Nitrobacteraceae</taxon>
        <taxon>Bradyrhizobium</taxon>
    </lineage>
</organism>
<dbReference type="SUPFAM" id="SSF52540">
    <property type="entry name" value="P-loop containing nucleoside triphosphate hydrolases"/>
    <property type="match status" value="1"/>
</dbReference>
<keyword evidence="3" id="KW-1185">Reference proteome</keyword>
<keyword evidence="2" id="KW-0067">ATP-binding</keyword>
<evidence type="ECO:0000313" key="3">
    <source>
        <dbReference type="Proteomes" id="UP000228930"/>
    </source>
</evidence>
<dbReference type="InterPro" id="IPR051396">
    <property type="entry name" value="Bact_Antivir_Def_Nuclease"/>
</dbReference>
<accession>A0A2M6UH34</accession>
<dbReference type="GO" id="GO:0016887">
    <property type="term" value="F:ATP hydrolysis activity"/>
    <property type="evidence" value="ECO:0007669"/>
    <property type="project" value="InterPro"/>
</dbReference>
<dbReference type="PANTHER" id="PTHR43581">
    <property type="entry name" value="ATP/GTP PHOSPHATASE"/>
    <property type="match status" value="1"/>
</dbReference>